<proteinExistence type="predicted"/>
<keyword evidence="5" id="KW-1185">Reference proteome</keyword>
<gene>
    <name evidence="4" type="ORF">RFV38_12600</name>
</gene>
<comment type="caution">
    <text evidence="4">The sequence shown here is derived from an EMBL/GenBank/DDBJ whole genome shotgun (WGS) entry which is preliminary data.</text>
</comment>
<dbReference type="PANTHER" id="PTHR11839:SF18">
    <property type="entry name" value="NUDIX HYDROLASE DOMAIN-CONTAINING PROTEIN"/>
    <property type="match status" value="1"/>
</dbReference>
<dbReference type="CDD" id="cd03424">
    <property type="entry name" value="NUDIX_ADPRase_Nudt5_UGPPase_Nudt14"/>
    <property type="match status" value="1"/>
</dbReference>
<accession>A0ABU4WCR0</accession>
<evidence type="ECO:0000313" key="4">
    <source>
        <dbReference type="EMBL" id="MDX8337323.1"/>
    </source>
</evidence>
<dbReference type="InterPro" id="IPR015797">
    <property type="entry name" value="NUDIX_hydrolase-like_dom_sf"/>
</dbReference>
<dbReference type="Proteomes" id="UP001279681">
    <property type="component" value="Unassembled WGS sequence"/>
</dbReference>
<dbReference type="InterPro" id="IPR020084">
    <property type="entry name" value="NUDIX_hydrolase_CS"/>
</dbReference>
<dbReference type="EMBL" id="JAVIKH010000030">
    <property type="protein sequence ID" value="MDX8337323.1"/>
    <property type="molecule type" value="Genomic_DNA"/>
</dbReference>
<keyword evidence="2 4" id="KW-0378">Hydrolase</keyword>
<dbReference type="GO" id="GO:0016787">
    <property type="term" value="F:hydrolase activity"/>
    <property type="evidence" value="ECO:0007669"/>
    <property type="project" value="UniProtKB-KW"/>
</dbReference>
<evidence type="ECO:0000259" key="3">
    <source>
        <dbReference type="PROSITE" id="PS51462"/>
    </source>
</evidence>
<dbReference type="SUPFAM" id="SSF55811">
    <property type="entry name" value="Nudix"/>
    <property type="match status" value="1"/>
</dbReference>
<organism evidence="4 5">
    <name type="scientific">Candidatus Cetobacterium colombiensis</name>
    <dbReference type="NCBI Taxonomy" id="3073100"/>
    <lineage>
        <taxon>Bacteria</taxon>
        <taxon>Fusobacteriati</taxon>
        <taxon>Fusobacteriota</taxon>
        <taxon>Fusobacteriia</taxon>
        <taxon>Fusobacteriales</taxon>
        <taxon>Fusobacteriaceae</taxon>
        <taxon>Cetobacterium</taxon>
    </lineage>
</organism>
<dbReference type="PROSITE" id="PS51462">
    <property type="entry name" value="NUDIX"/>
    <property type="match status" value="1"/>
</dbReference>
<sequence>MKLDDLKFLKVKIEEHPTRNIKLEFLDKPNAIAALILNYEEDKVLLVEQYRPGVSKKLLEIPAGIIENNEESDETLKREVREETGYKIDSFNILYKPSVPLVLSPGYTSEELYVYIIKLKSQNEIVYEKELDEGEDLESYWYPINEIKKITNDFKTHYALELYKNLKNGVN</sequence>
<reference evidence="5" key="1">
    <citation type="submission" date="2023-07" db="EMBL/GenBank/DDBJ databases">
        <authorList>
            <person name="Colorado M.A."/>
            <person name="Villamil L.M."/>
            <person name="Melo J.F."/>
            <person name="Rodriguez J.A."/>
            <person name="Ruiz R.Y."/>
        </authorList>
    </citation>
    <scope>NUCLEOTIDE SEQUENCE [LARGE SCALE GENOMIC DNA]</scope>
    <source>
        <strain evidence="5">C33</strain>
    </source>
</reference>
<dbReference type="PANTHER" id="PTHR11839">
    <property type="entry name" value="UDP/ADP-SUGAR PYROPHOSPHATASE"/>
    <property type="match status" value="1"/>
</dbReference>
<name>A0ABU4WCR0_9FUSO</name>
<dbReference type="PROSITE" id="PS00893">
    <property type="entry name" value="NUDIX_BOX"/>
    <property type="match status" value="1"/>
</dbReference>
<protein>
    <submittedName>
        <fullName evidence="4">NUDIX hydrolase</fullName>
        <ecNumber evidence="4">3.6.-.-</ecNumber>
    </submittedName>
</protein>
<evidence type="ECO:0000313" key="5">
    <source>
        <dbReference type="Proteomes" id="UP001279681"/>
    </source>
</evidence>
<feature type="domain" description="Nudix hydrolase" evidence="3">
    <location>
        <begin position="27"/>
        <end position="164"/>
    </location>
</feature>
<dbReference type="EC" id="3.6.-.-" evidence="4"/>
<comment type="cofactor">
    <cofactor evidence="1">
        <name>Mg(2+)</name>
        <dbReference type="ChEBI" id="CHEBI:18420"/>
    </cofactor>
</comment>
<dbReference type="InterPro" id="IPR000086">
    <property type="entry name" value="NUDIX_hydrolase_dom"/>
</dbReference>
<evidence type="ECO:0000256" key="1">
    <source>
        <dbReference type="ARBA" id="ARBA00001946"/>
    </source>
</evidence>
<dbReference type="Gene3D" id="3.90.79.10">
    <property type="entry name" value="Nucleoside Triphosphate Pyrophosphohydrolase"/>
    <property type="match status" value="1"/>
</dbReference>
<dbReference type="Pfam" id="PF00293">
    <property type="entry name" value="NUDIX"/>
    <property type="match status" value="1"/>
</dbReference>
<evidence type="ECO:0000256" key="2">
    <source>
        <dbReference type="ARBA" id="ARBA00022801"/>
    </source>
</evidence>
<dbReference type="RefSeq" id="WP_320314665.1">
    <property type="nucleotide sequence ID" value="NZ_JAVIKH010000030.1"/>
</dbReference>